<gene>
    <name evidence="3" type="ORF">AB1Y20_008637</name>
</gene>
<keyword evidence="1" id="KW-0175">Coiled coil</keyword>
<accession>A0AB34IRQ0</accession>
<dbReference type="EMBL" id="JBGBPQ010000019">
    <property type="protein sequence ID" value="KAL1504867.1"/>
    <property type="molecule type" value="Genomic_DNA"/>
</dbReference>
<feature type="region of interest" description="Disordered" evidence="2">
    <location>
        <begin position="310"/>
        <end position="338"/>
    </location>
</feature>
<dbReference type="PANTHER" id="PTHR33820:SF2">
    <property type="entry name" value="COILED-COIL DOMAIN-CONTAINING PROTEIN 17"/>
    <property type="match status" value="1"/>
</dbReference>
<evidence type="ECO:0000313" key="4">
    <source>
        <dbReference type="Proteomes" id="UP001515480"/>
    </source>
</evidence>
<protein>
    <recommendedName>
        <fullName evidence="5">C2H2-type domain-containing protein</fullName>
    </recommendedName>
</protein>
<dbReference type="PANTHER" id="PTHR33820">
    <property type="entry name" value="COILED-COIL DOMAIN-CONTAINING PROTEIN 17"/>
    <property type="match status" value="1"/>
</dbReference>
<dbReference type="InterPro" id="IPR038800">
    <property type="entry name" value="CCDC17"/>
</dbReference>
<name>A0AB34IRQ0_PRYPA</name>
<feature type="coiled-coil region" evidence="1">
    <location>
        <begin position="77"/>
        <end position="191"/>
    </location>
</feature>
<proteinExistence type="predicted"/>
<organism evidence="3 4">
    <name type="scientific">Prymnesium parvum</name>
    <name type="common">Toxic golden alga</name>
    <dbReference type="NCBI Taxonomy" id="97485"/>
    <lineage>
        <taxon>Eukaryota</taxon>
        <taxon>Haptista</taxon>
        <taxon>Haptophyta</taxon>
        <taxon>Prymnesiophyceae</taxon>
        <taxon>Prymnesiales</taxon>
        <taxon>Prymnesiaceae</taxon>
        <taxon>Prymnesium</taxon>
    </lineage>
</organism>
<feature type="compositionally biased region" description="Low complexity" evidence="2">
    <location>
        <begin position="328"/>
        <end position="338"/>
    </location>
</feature>
<feature type="region of interest" description="Disordered" evidence="2">
    <location>
        <begin position="992"/>
        <end position="1015"/>
    </location>
</feature>
<feature type="compositionally biased region" description="Pro residues" evidence="2">
    <location>
        <begin position="405"/>
        <end position="430"/>
    </location>
</feature>
<dbReference type="Proteomes" id="UP001515480">
    <property type="component" value="Unassembled WGS sequence"/>
</dbReference>
<evidence type="ECO:0008006" key="5">
    <source>
        <dbReference type="Google" id="ProtNLM"/>
    </source>
</evidence>
<feature type="coiled-coil region" evidence="1">
    <location>
        <begin position="485"/>
        <end position="514"/>
    </location>
</feature>
<evidence type="ECO:0000313" key="3">
    <source>
        <dbReference type="EMBL" id="KAL1504867.1"/>
    </source>
</evidence>
<feature type="coiled-coil region" evidence="1">
    <location>
        <begin position="278"/>
        <end position="305"/>
    </location>
</feature>
<feature type="region of interest" description="Disordered" evidence="2">
    <location>
        <begin position="737"/>
        <end position="774"/>
    </location>
</feature>
<reference evidence="3 4" key="1">
    <citation type="journal article" date="2024" name="Science">
        <title>Giant polyketide synthase enzymes in the biosynthesis of giant marine polyether toxins.</title>
        <authorList>
            <person name="Fallon T.R."/>
            <person name="Shende V.V."/>
            <person name="Wierzbicki I.H."/>
            <person name="Pendleton A.L."/>
            <person name="Watervoot N.F."/>
            <person name="Auber R.P."/>
            <person name="Gonzalez D.J."/>
            <person name="Wisecaver J.H."/>
            <person name="Moore B.S."/>
        </authorList>
    </citation>
    <scope>NUCLEOTIDE SEQUENCE [LARGE SCALE GENOMIC DNA]</scope>
    <source>
        <strain evidence="3 4">12B1</strain>
    </source>
</reference>
<feature type="region of interest" description="Disordered" evidence="2">
    <location>
        <begin position="358"/>
        <end position="471"/>
    </location>
</feature>
<evidence type="ECO:0000256" key="1">
    <source>
        <dbReference type="SAM" id="Coils"/>
    </source>
</evidence>
<evidence type="ECO:0000256" key="2">
    <source>
        <dbReference type="SAM" id="MobiDB-lite"/>
    </source>
</evidence>
<keyword evidence="4" id="KW-1185">Reference proteome</keyword>
<feature type="compositionally biased region" description="Pro residues" evidence="2">
    <location>
        <begin position="361"/>
        <end position="382"/>
    </location>
</feature>
<sequence length="1558" mass="168592">MTAAADAPPRHVCDACDLAFPTAAQLSTHRSRFCASFVARWAAQPPAGAEDSAALTRYLHGGEPPAGLGKSIEAMSVAELRERVMEDEARHAAKRREAEAAKDRAARRIAEQRRTLEKQEREAAEQLKALRLSELEASVQVRAAERSVGVEQLRVEQREQQRVVQQLAAQAAELHERKARAVQAAEQATMELAAMSRSGEHVDAQIHLARLKLERRAQAKDQLSSDAMARVAELAAQQSTRQRAFKLEQMKLALQLEQMGGGKPLSATHNGVVQVPEAQRLQQQLEQDERRLRELKMQLGKAVGREGVDSLRLADTPSAGRRASPLCSSPATAPAPYSSGSEAAAAAWAGADSLDVFSMQPHPPYQPSAWKPPQPPPPPYQAPPWQAAQVLPPPYQPSAWQLPQLHPPPYQPPPWQPPQLNLPPYQPSPWQPAQQHPMPYYQPPAAWQSPPLPSGQPQRAGPSDLPPSVTDPRLADKDFELAQMQLNYKLKLERIRHERELLEEEVKLHAARRQLSSPSQRQAAASAPLPADATPIALPALSGEAYESTKGFVLWFDCVTGLDWSTTECELRYVVVDGETPYSEYEQLPPAHCSPEVGGSMQALLHTRRQCVGVRYAPARRLVVQIGQVHTPHSHSAASRLASSTVPLGWCVLPLFKSGVHEAELNAGYWRLPLLCLPCDPSADPTARPQVRSGATLFLRLLCTADAEAQRGVKMTAKRAASVYEMAYHPARMWGRTAEERGVGQRERRPLSDGAGGAAGGLNAPPSHFGTASDAQVELAESLARLDPSYLSSDVNAEGAEIQTAEGADRAADVCALGFVVQLEKLSEWRPQNPAAFATHVKNKGASPLKLHLSTVNGGARLRGGGFAPAHYLDAGGEWVLRWYESSVVKTDPAESSHSNAATQLLLELCDCGTSDASMHSIIAPGTTAAAPPSAIVVGWAMLPLFVMSEGSLRLNQGAHFVELRAVPVLLEPRQRSAPSIGRIDLRLLPVPKPSGDDVSQAGARPTRAKGRQQHMTDDLALYERPAPSLSRDLGVPDGAWLNSDSAQLQTPSKDPYSGGGAVLVVDGARWLPDHVVACSPRAMVYDATGVVLADATGETDMLSEARSPAFVCALRLRDPLPTNATIVISLMVVERGKPTPRQLGFATLALFRLPDSQGAQPTAGGERLAALNLGAFQLPLLLGSANDAIRRALPVSEEGFSRRARVPCASVLVRLLGVEDGREARRPLYSSGVYDSSRSKPRAHELPQFKRLVQRPPLKGFHAVQKEAEALRQDVLSVEEAADWLRSFMSLGVEEPFDMRRYATYSPSAGLQFGAVSARVPPADVPEGAHLGLSFAICSLYPPGDLYSTSPLSASTQISTAHDWDAPLDQPIWTSRPGHEPNVPLDPSCLLVVDVRCVEFPGLTVHGQGWSVLPVFSNGSVASGLHEIPLFAGLPSRQALENFSQCERGSWHSFVDTAISKGHLKRLDGASASVILLDAQRFGELDALHMRPDQPDRSMIPPKLLSSYAHTTSSKPALSSLASTELSHELGIPEERLQTELTQLGLKALKRECGIGS</sequence>
<comment type="caution">
    <text evidence="3">The sequence shown here is derived from an EMBL/GenBank/DDBJ whole genome shotgun (WGS) entry which is preliminary data.</text>
</comment>
<feature type="compositionally biased region" description="Basic and acidic residues" evidence="2">
    <location>
        <begin position="737"/>
        <end position="751"/>
    </location>
</feature>